<keyword evidence="2" id="KW-1185">Reference proteome</keyword>
<evidence type="ECO:0000313" key="1">
    <source>
        <dbReference type="EMBL" id="TWE18770.1"/>
    </source>
</evidence>
<comment type="caution">
    <text evidence="1">The sequence shown here is derived from an EMBL/GenBank/DDBJ whole genome shotgun (WGS) entry which is preliminary data.</text>
</comment>
<proteinExistence type="predicted"/>
<organism evidence="1 2">
    <name type="scientific">Kitasatospora atroaurantiaca</name>
    <dbReference type="NCBI Taxonomy" id="285545"/>
    <lineage>
        <taxon>Bacteria</taxon>
        <taxon>Bacillati</taxon>
        <taxon>Actinomycetota</taxon>
        <taxon>Actinomycetes</taxon>
        <taxon>Kitasatosporales</taxon>
        <taxon>Streptomycetaceae</taxon>
        <taxon>Kitasatospora</taxon>
    </lineage>
</organism>
<dbReference type="Proteomes" id="UP000318416">
    <property type="component" value="Unassembled WGS sequence"/>
</dbReference>
<dbReference type="PANTHER" id="PTHR40053">
    <property type="entry name" value="SPORULATION-CONTROL PROTEIN SPO0M"/>
    <property type="match status" value="1"/>
</dbReference>
<protein>
    <submittedName>
        <fullName evidence="1">Sporulation-control protein</fullName>
    </submittedName>
</protein>
<evidence type="ECO:0000313" key="2">
    <source>
        <dbReference type="Proteomes" id="UP000318416"/>
    </source>
</evidence>
<dbReference type="RefSeq" id="WP_145792186.1">
    <property type="nucleotide sequence ID" value="NZ_BAAABR010000031.1"/>
</dbReference>
<dbReference type="InterPro" id="IPR009776">
    <property type="entry name" value="Spore_0_M"/>
</dbReference>
<name>A0A561ET25_9ACTN</name>
<dbReference type="Pfam" id="PF07070">
    <property type="entry name" value="Spo0M"/>
    <property type="match status" value="1"/>
</dbReference>
<gene>
    <name evidence="1" type="ORF">FB465_3859</name>
</gene>
<dbReference type="OrthoDB" id="3431481at2"/>
<dbReference type="AlphaFoldDB" id="A0A561ET25"/>
<dbReference type="PANTHER" id="PTHR40053:SF1">
    <property type="entry name" value="SPORULATION-CONTROL PROTEIN SPO0M"/>
    <property type="match status" value="1"/>
</dbReference>
<reference evidence="1 2" key="1">
    <citation type="submission" date="2019-06" db="EMBL/GenBank/DDBJ databases">
        <title>Sequencing the genomes of 1000 actinobacteria strains.</title>
        <authorList>
            <person name="Klenk H.-P."/>
        </authorList>
    </citation>
    <scope>NUCLEOTIDE SEQUENCE [LARGE SCALE GENOMIC DNA]</scope>
    <source>
        <strain evidence="1 2">DSM 41649</strain>
    </source>
</reference>
<sequence length="313" mass="32561">MVFKKLLGALGVGGPAVDTVLSTPVVQPGGLIQGQVNLTGGSQEADISGITLTLVARVEIEHEEGESDGLSAFARYAVTAPLRLAPGEQRSIPFSVPAPYETPVTAVAGRNLSGMALGVRTEVEISGARDKGDADPLGVEPLPVQRRVLEAFAALGFRFRSADLEAGHIRGTGQSLPFYQEIEFAAAPQYAHQLGSVELTFLASASRVEVVLELDRHGGDTVNTHVLDHAAAEQDLTAVVDGWLQEAIAHRSSKHASGHGVSHGGGRGGFGGAVAAGVAGAAVGFVGGMVVEEFMDEVVEEVFEDAFEDVFDD</sequence>
<accession>A0A561ET25</accession>
<dbReference type="EMBL" id="VIVR01000001">
    <property type="protein sequence ID" value="TWE18770.1"/>
    <property type="molecule type" value="Genomic_DNA"/>
</dbReference>